<dbReference type="AlphaFoldDB" id="A0A0G4HD81"/>
<proteinExistence type="predicted"/>
<evidence type="ECO:0000256" key="1">
    <source>
        <dbReference type="SAM" id="MobiDB-lite"/>
    </source>
</evidence>
<organism evidence="2">
    <name type="scientific">Chromera velia CCMP2878</name>
    <dbReference type="NCBI Taxonomy" id="1169474"/>
    <lineage>
        <taxon>Eukaryota</taxon>
        <taxon>Sar</taxon>
        <taxon>Alveolata</taxon>
        <taxon>Colpodellida</taxon>
        <taxon>Chromeraceae</taxon>
        <taxon>Chromera</taxon>
    </lineage>
</organism>
<dbReference type="EMBL" id="CDMZ01002315">
    <property type="protein sequence ID" value="CEM41827.1"/>
    <property type="molecule type" value="Genomic_DNA"/>
</dbReference>
<gene>
    <name evidence="2" type="ORF">Cvel_26279</name>
</gene>
<dbReference type="VEuPathDB" id="CryptoDB:Cvel_26279"/>
<evidence type="ECO:0000313" key="2">
    <source>
        <dbReference type="EMBL" id="CEM41827.1"/>
    </source>
</evidence>
<accession>A0A0G4HD81</accession>
<reference evidence="2" key="1">
    <citation type="submission" date="2014-11" db="EMBL/GenBank/DDBJ databases">
        <authorList>
            <person name="Otto D Thomas"/>
            <person name="Naeem Raeece"/>
        </authorList>
    </citation>
    <scope>NUCLEOTIDE SEQUENCE</scope>
</reference>
<protein>
    <submittedName>
        <fullName evidence="2">Uncharacterized protein</fullName>
    </submittedName>
</protein>
<feature type="region of interest" description="Disordered" evidence="1">
    <location>
        <begin position="47"/>
        <end position="68"/>
    </location>
</feature>
<feature type="compositionally biased region" description="Low complexity" evidence="1">
    <location>
        <begin position="58"/>
        <end position="68"/>
    </location>
</feature>
<sequence>MRLSAALEPRAISQSRVLGKGKLMAASSCARGSRVLPIQNRGGMSLVLNQGGGGRTGSYGSSVTSSVD</sequence>
<name>A0A0G4HD81_9ALVE</name>